<feature type="transmembrane region" description="Helical" evidence="2">
    <location>
        <begin position="195"/>
        <end position="217"/>
    </location>
</feature>
<evidence type="ECO:0000256" key="1">
    <source>
        <dbReference type="SAM" id="MobiDB-lite"/>
    </source>
</evidence>
<evidence type="ECO:0000256" key="2">
    <source>
        <dbReference type="SAM" id="Phobius"/>
    </source>
</evidence>
<dbReference type="Pfam" id="PF05656">
    <property type="entry name" value="DUF805"/>
    <property type="match status" value="1"/>
</dbReference>
<accession>A0ABS2BK03</accession>
<dbReference type="Proteomes" id="UP000809431">
    <property type="component" value="Unassembled WGS sequence"/>
</dbReference>
<reference evidence="3 4" key="1">
    <citation type="submission" date="2021-01" db="EMBL/GenBank/DDBJ databases">
        <title>Draft Genome Sequence and Polyhydroxyalkanoate Biosynthetic Potential of Jeongeupia naejangsanensis Type Strain DSM 24253.</title>
        <authorList>
            <person name="Turrini P."/>
            <person name="Artuso I."/>
            <person name="Lugli G.A."/>
            <person name="Frangipani E."/>
            <person name="Ventura M."/>
            <person name="Visca P."/>
        </authorList>
    </citation>
    <scope>NUCLEOTIDE SEQUENCE [LARGE SCALE GENOMIC DNA]</scope>
    <source>
        <strain evidence="3 4">DSM 24253</strain>
    </source>
</reference>
<keyword evidence="4" id="KW-1185">Reference proteome</keyword>
<evidence type="ECO:0000313" key="4">
    <source>
        <dbReference type="Proteomes" id="UP000809431"/>
    </source>
</evidence>
<evidence type="ECO:0000313" key="3">
    <source>
        <dbReference type="EMBL" id="MBM3115936.1"/>
    </source>
</evidence>
<gene>
    <name evidence="3" type="ORF">JMJ54_08840</name>
</gene>
<keyword evidence="2" id="KW-0812">Transmembrane</keyword>
<protein>
    <submittedName>
        <fullName evidence="3">DUF805 domain-containing protein</fullName>
    </submittedName>
</protein>
<comment type="caution">
    <text evidence="3">The sequence shown here is derived from an EMBL/GenBank/DDBJ whole genome shotgun (WGS) entry which is preliminary data.</text>
</comment>
<name>A0ABS2BK03_9NEIS</name>
<dbReference type="RefSeq" id="WP_203537901.1">
    <property type="nucleotide sequence ID" value="NZ_JAESND010000003.1"/>
</dbReference>
<keyword evidence="2" id="KW-0472">Membrane</keyword>
<feature type="transmembrane region" description="Helical" evidence="2">
    <location>
        <begin position="248"/>
        <end position="266"/>
    </location>
</feature>
<sequence>MHDPVRLVLTGELQPGVSLETAAGNLATLLKIDVDRAHQLLGAAPKIIKPSVSGREAGAYLTHLKRAGVVVRAEPLTPPAGEARQQAIVSDDLDIASLNVEPVATPVIENGIACPACGRQQPPRTLCLGCGIDMPRFRAAQQTPASPPAVAAQDTHRNVTTTPQLTGRVPDDELEFLTPPLLGVFTDGRLGRMRYLAYSMALLVVIVAAAILGSPLLVFLDGFIYAFAAGALWLMLRLAILRLHDFDFSGWWCVSAVAIPGIAYAIDLRLGMLLSGAVLLASLGLCLVPGDTADNRFGLPAEPPTLLIHIGGVLCLLISVASLPAALKSTGTRNAIAEHSQPDNTTQDGENGQKIYDNHGREITDARIHELGEKLRATGVNISDAELRAKLLQKQAERDSDDD</sequence>
<keyword evidence="2" id="KW-1133">Transmembrane helix</keyword>
<feature type="region of interest" description="Disordered" evidence="1">
    <location>
        <begin position="334"/>
        <end position="356"/>
    </location>
</feature>
<dbReference type="InterPro" id="IPR008523">
    <property type="entry name" value="DUF805"/>
</dbReference>
<organism evidence="3 4">
    <name type="scientific">Jeongeupia naejangsanensis</name>
    <dbReference type="NCBI Taxonomy" id="613195"/>
    <lineage>
        <taxon>Bacteria</taxon>
        <taxon>Pseudomonadati</taxon>
        <taxon>Pseudomonadota</taxon>
        <taxon>Betaproteobacteria</taxon>
        <taxon>Neisseriales</taxon>
        <taxon>Chitinibacteraceae</taxon>
        <taxon>Jeongeupia</taxon>
    </lineage>
</organism>
<feature type="transmembrane region" description="Helical" evidence="2">
    <location>
        <begin position="223"/>
        <end position="241"/>
    </location>
</feature>
<proteinExistence type="predicted"/>
<dbReference type="EMBL" id="JAESND010000003">
    <property type="protein sequence ID" value="MBM3115936.1"/>
    <property type="molecule type" value="Genomic_DNA"/>
</dbReference>
<feature type="transmembrane region" description="Helical" evidence="2">
    <location>
        <begin position="305"/>
        <end position="327"/>
    </location>
</feature>